<dbReference type="InterPro" id="IPR014729">
    <property type="entry name" value="Rossmann-like_a/b/a_fold"/>
</dbReference>
<proteinExistence type="predicted"/>
<organism evidence="2 3">
    <name type="scientific">Nitrosococcus oceani (strain ATCC 19707 / BCRC 17464 / JCM 30415 / NCIMB 11848 / C-107)</name>
    <dbReference type="NCBI Taxonomy" id="323261"/>
    <lineage>
        <taxon>Bacteria</taxon>
        <taxon>Pseudomonadati</taxon>
        <taxon>Pseudomonadota</taxon>
        <taxon>Gammaproteobacteria</taxon>
        <taxon>Chromatiales</taxon>
        <taxon>Chromatiaceae</taxon>
        <taxon>Nitrosococcus</taxon>
    </lineage>
</organism>
<keyword evidence="1" id="KW-0671">Queuosine biosynthesis</keyword>
<evidence type="ECO:0000313" key="2">
    <source>
        <dbReference type="EMBL" id="ABA57182.1"/>
    </source>
</evidence>
<gene>
    <name evidence="2" type="ordered locus">Noc_0663</name>
</gene>
<keyword evidence="3" id="KW-1185">Reference proteome</keyword>
<dbReference type="KEGG" id="noc:Noc_0663"/>
<dbReference type="AlphaFoldDB" id="Q3JDB4"/>
<protein>
    <recommendedName>
        <fullName evidence="4">7-cyano-7-deazaguanine synthase</fullName>
    </recommendedName>
</protein>
<dbReference type="InterPro" id="IPR049676">
    <property type="entry name" value="QatC"/>
</dbReference>
<dbReference type="GO" id="GO:0008616">
    <property type="term" value="P:tRNA queuosine(34) biosynthetic process"/>
    <property type="evidence" value="ECO:0007669"/>
    <property type="project" value="UniProtKB-KW"/>
</dbReference>
<evidence type="ECO:0000313" key="3">
    <source>
        <dbReference type="Proteomes" id="UP000006838"/>
    </source>
</evidence>
<accession>Q3JDB4</accession>
<dbReference type="STRING" id="323261.Noc_0663"/>
<dbReference type="Gene3D" id="3.40.50.620">
    <property type="entry name" value="HUPs"/>
    <property type="match status" value="1"/>
</dbReference>
<evidence type="ECO:0000256" key="1">
    <source>
        <dbReference type="ARBA" id="ARBA00022785"/>
    </source>
</evidence>
<dbReference type="InterPro" id="IPR018317">
    <property type="entry name" value="QueC"/>
</dbReference>
<sequence>MRIICGPSNSKFERLRKDDLRCILYGSAENSYHGSAGGTLLKHVQSLKLSPAPRAWDLLSLALSVICADTAVRRGESPDGWTRQISLTVAVSDPDFWTTQRSLIEDQLKFLTTDLWALQFVGYGLYPKPSKVPKLPDGDCVTLLSGGLDSFVGAIDLVADGKAPFAVSQVAAGDKQSQADFAAKIGGGLNHLQLNHNVKCPGENERSQRARSFIFLAYGVLAASAQKHYHDGERVDLYICENGLISINPPLTPARLGSLSTRTTHPVFLGLFQRLLDVAELRIAVRNPYQFRTKGEMLLECKDQAFLRKHAAETTSCGRYARNGWQHCGRCFPCLIRRAAFHAWGKDDRTKYVYADLSKNDSQHARYDDVRCAAMAAALVDADGLDALATNNLNALAMGDLTPYKAILTRGIREVGQFLAAAGVR</sequence>
<dbReference type="InParanoid" id="Q3JDB4"/>
<dbReference type="eggNOG" id="COG0603">
    <property type="taxonomic scope" value="Bacteria"/>
</dbReference>
<dbReference type="Proteomes" id="UP000006838">
    <property type="component" value="Chromosome"/>
</dbReference>
<dbReference type="HOGENOM" id="CLU_048552_0_0_6"/>
<name>Q3JDB4_NITOC</name>
<dbReference type="SUPFAM" id="SSF52402">
    <property type="entry name" value="Adenine nucleotide alpha hydrolases-like"/>
    <property type="match status" value="1"/>
</dbReference>
<dbReference type="EMBL" id="CP000127">
    <property type="protein sequence ID" value="ABA57182.1"/>
    <property type="molecule type" value="Genomic_DNA"/>
</dbReference>
<dbReference type="RefSeq" id="WP_011330427.1">
    <property type="nucleotide sequence ID" value="NC_007484.1"/>
</dbReference>
<evidence type="ECO:0008006" key="4">
    <source>
        <dbReference type="Google" id="ProtNLM"/>
    </source>
</evidence>
<reference evidence="3" key="1">
    <citation type="journal article" date="2006" name="Appl. Environ. Microbiol.">
        <title>Complete genome sequence of the marine, chemolithoautotrophic, ammonia-oxidizing bacterium Nitrosococcus oceani ATCC 19707.</title>
        <authorList>
            <person name="Klotz M.G."/>
            <person name="Arp D.J."/>
            <person name="Chain P.S.G."/>
            <person name="El-Sheikh A.F."/>
            <person name="Hauser L.J."/>
            <person name="Hommes N.G."/>
            <person name="Larimer F.W."/>
            <person name="Malfatti S.A."/>
            <person name="Norton J.M."/>
            <person name="Poret-Peterson A.T."/>
            <person name="Vergez L.M."/>
            <person name="Ward B.B."/>
        </authorList>
    </citation>
    <scope>NUCLEOTIDE SEQUENCE [LARGE SCALE GENOMIC DNA]</scope>
    <source>
        <strain evidence="3">ATCC 19707 / BCRC 17464 / NCIMB 11848 / C-107</strain>
    </source>
</reference>
<dbReference type="Pfam" id="PF06508">
    <property type="entry name" value="QueC"/>
    <property type="match status" value="1"/>
</dbReference>
<dbReference type="NCBIfam" id="NF041925">
    <property type="entry name" value="QatC"/>
    <property type="match status" value="1"/>
</dbReference>